<dbReference type="Ensembl" id="ENSMUST00000199798.5">
    <property type="protein sequence ID" value="ENSMUSP00000143765.2"/>
    <property type="gene ID" value="ENSMUSG00000049327.18"/>
</dbReference>
<reference evidence="1" key="4">
    <citation type="submission" date="2025-09" db="UniProtKB">
        <authorList>
            <consortium name="Ensembl"/>
        </authorList>
    </citation>
    <scope>IDENTIFICATION</scope>
    <source>
        <strain evidence="1">C57BL/6J</strain>
    </source>
</reference>
<protein>
    <submittedName>
        <fullName evidence="1">Lysine methyltransferase 5A</fullName>
    </submittedName>
</protein>
<evidence type="ECO:0000313" key="2">
    <source>
        <dbReference type="MGI" id="MGI:1915206"/>
    </source>
</evidence>
<dbReference type="Bgee" id="ENSMUSG00000049327">
    <property type="expression patterns" value="Expressed in embryonic post-anal tail and 261 other cell types or tissues"/>
</dbReference>
<reference evidence="1" key="3">
    <citation type="submission" date="2025-08" db="UniProtKB">
        <authorList>
            <consortium name="Ensembl"/>
        </authorList>
    </citation>
    <scope>IDENTIFICATION</scope>
    <source>
        <strain evidence="1">C57BL/6J</strain>
    </source>
</reference>
<gene>
    <name evidence="1 2" type="primary">Kmt5a</name>
    <name evidence="2" type="synonym">Setd8</name>
</gene>
<dbReference type="ExpressionAtlas" id="A0A0G2JGZ8">
    <property type="expression patterns" value="baseline and differential"/>
</dbReference>
<dbReference type="AlphaFoldDB" id="A0A0G2JGZ8"/>
<keyword evidence="3" id="KW-1185">Reference proteome</keyword>
<reference evidence="1 3" key="2">
    <citation type="journal article" date="2011" name="PLoS Biol.">
        <title>Modernizing reference genome assemblies.</title>
        <authorList>
            <person name="Church D.M."/>
            <person name="Schneider V.A."/>
            <person name="Graves T."/>
            <person name="Auger K."/>
            <person name="Cunningham F."/>
            <person name="Bouk N."/>
            <person name="Chen H.C."/>
            <person name="Agarwala R."/>
            <person name="McLaren W.M."/>
            <person name="Ritchie G.R."/>
            <person name="Albracht D."/>
            <person name="Kremitzki M."/>
            <person name="Rock S."/>
            <person name="Kotkiewicz H."/>
            <person name="Kremitzki C."/>
            <person name="Wollam A."/>
            <person name="Trani L."/>
            <person name="Fulton L."/>
            <person name="Fulton R."/>
            <person name="Matthews L."/>
            <person name="Whitehead S."/>
            <person name="Chow W."/>
            <person name="Torrance J."/>
            <person name="Dunn M."/>
            <person name="Harden G."/>
            <person name="Threadgold G."/>
            <person name="Wood J."/>
            <person name="Collins J."/>
            <person name="Heath P."/>
            <person name="Griffiths G."/>
            <person name="Pelan S."/>
            <person name="Grafham D."/>
            <person name="Eichler E.E."/>
            <person name="Weinstock G."/>
            <person name="Mardis E.R."/>
            <person name="Wilson R.K."/>
            <person name="Howe K."/>
            <person name="Flicek P."/>
            <person name="Hubbard T."/>
        </authorList>
    </citation>
    <scope>NUCLEOTIDE SEQUENCE [LARGE SCALE GENOMIC DNA]</scope>
    <source>
        <strain evidence="1 3">C57BL/6J</strain>
    </source>
</reference>
<proteinExistence type="predicted"/>
<evidence type="ECO:0000313" key="3">
    <source>
        <dbReference type="Proteomes" id="UP000000589"/>
    </source>
</evidence>
<reference evidence="1 3" key="1">
    <citation type="journal article" date="2009" name="PLoS Biol.">
        <title>Lineage-specific biology revealed by a finished genome assembly of the mouse.</title>
        <authorList>
            <consortium name="Mouse Genome Sequencing Consortium"/>
            <person name="Church D.M."/>
            <person name="Goodstadt L."/>
            <person name="Hillier L.W."/>
            <person name="Zody M.C."/>
            <person name="Goldstein S."/>
            <person name="She X."/>
            <person name="Bult C.J."/>
            <person name="Agarwala R."/>
            <person name="Cherry J.L."/>
            <person name="DiCuccio M."/>
            <person name="Hlavina W."/>
            <person name="Kapustin Y."/>
            <person name="Meric P."/>
            <person name="Maglott D."/>
            <person name="Birtle Z."/>
            <person name="Marques A.C."/>
            <person name="Graves T."/>
            <person name="Zhou S."/>
            <person name="Teague B."/>
            <person name="Potamousis K."/>
            <person name="Churas C."/>
            <person name="Place M."/>
            <person name="Herschleb J."/>
            <person name="Runnheim R."/>
            <person name="Forrest D."/>
            <person name="Amos-Landgraf J."/>
            <person name="Schwartz D.C."/>
            <person name="Cheng Z."/>
            <person name="Lindblad-Toh K."/>
            <person name="Eichler E.E."/>
            <person name="Ponting C.P."/>
        </authorList>
    </citation>
    <scope>NUCLEOTIDE SEQUENCE [LARGE SCALE GENOMIC DNA]</scope>
    <source>
        <strain evidence="1 3">C57BL/6J</strain>
    </source>
</reference>
<accession>A0A0G2JGZ8</accession>
<dbReference type="AGR" id="MGI:1915206"/>
<evidence type="ECO:0000313" key="1">
    <source>
        <dbReference type="Ensembl" id="ENSMUSP00000143765.2"/>
    </source>
</evidence>
<dbReference type="GeneTree" id="ENSGT00940000160030"/>
<name>A0A0G2JGZ8_MOUSE</name>
<dbReference type="Proteomes" id="UP000000589">
    <property type="component" value="Chromosome 5"/>
</dbReference>
<dbReference type="VEuPathDB" id="HostDB:ENSMUSG00000049327"/>
<organism evidence="1 3">
    <name type="scientific">Mus musculus</name>
    <name type="common">Mouse</name>
    <dbReference type="NCBI Taxonomy" id="10090"/>
    <lineage>
        <taxon>Eukaryota</taxon>
        <taxon>Metazoa</taxon>
        <taxon>Chordata</taxon>
        <taxon>Craniata</taxon>
        <taxon>Vertebrata</taxon>
        <taxon>Euteleostomi</taxon>
        <taxon>Mammalia</taxon>
        <taxon>Eutheria</taxon>
        <taxon>Euarchontoglires</taxon>
        <taxon>Glires</taxon>
        <taxon>Rodentia</taxon>
        <taxon>Myomorpha</taxon>
        <taxon>Muroidea</taxon>
        <taxon>Muridae</taxon>
        <taxon>Murinae</taxon>
        <taxon>Mus</taxon>
        <taxon>Mus</taxon>
    </lineage>
</organism>
<dbReference type="MGI" id="MGI:1915206">
    <property type="gene designation" value="Kmt5a"/>
</dbReference>
<dbReference type="Antibodypedia" id="31806">
    <property type="antibodies" value="613 antibodies from 38 providers"/>
</dbReference>
<sequence length="38" mass="4150">MARGERVCWAVKDLCLHESEQVLCNALSTSGRELGCPS</sequence>